<dbReference type="Pfam" id="PF05936">
    <property type="entry name" value="T6SS_VasE"/>
    <property type="match status" value="1"/>
</dbReference>
<reference evidence="2" key="4">
    <citation type="submission" date="2025-08" db="UniProtKB">
        <authorList>
            <consortium name="RefSeq"/>
        </authorList>
    </citation>
    <scope>IDENTIFICATION</scope>
</reference>
<dbReference type="RefSeq" id="WP_028311608.1">
    <property type="nucleotide sequence ID" value="NZ_AXWS01000013.1"/>
</dbReference>
<evidence type="ECO:0000313" key="1">
    <source>
        <dbReference type="Proteomes" id="UP000675920"/>
    </source>
</evidence>
<reference evidence="2" key="3">
    <citation type="journal article" date="2017" name="Nat. Microbiol.">
        <title>Type VI secretion TssK baseplate protein exhibits structural similarity with phage receptor-binding proteins and evolved to bind the membrane complex.</title>
        <authorList>
            <person name="Nguyen V.S."/>
            <person name="Logger L."/>
            <person name="Spinelli S."/>
            <person name="Legrand P."/>
            <person name="Huyen Pham T.T."/>
            <person name="Nhung Trinh T.T."/>
            <person name="Cherrak Y."/>
            <person name="Zoued A."/>
            <person name="Desmyter A."/>
            <person name="Durand E."/>
            <person name="Roussel A."/>
            <person name="Kellenberger C."/>
            <person name="Cascales E."/>
            <person name="Cambillau C."/>
        </authorList>
    </citation>
    <scope>NUCLEOTIDE SEQUENCE</scope>
</reference>
<dbReference type="NCBIfam" id="TIGR03353">
    <property type="entry name" value="VI_chp_4"/>
    <property type="match status" value="1"/>
</dbReference>
<dbReference type="PANTHER" id="PTHR35566">
    <property type="entry name" value="BLR3599 PROTEIN"/>
    <property type="match status" value="1"/>
</dbReference>
<organism evidence="1 2">
    <name type="scientific">Derxia gummosa DSM 723</name>
    <dbReference type="NCBI Taxonomy" id="1121388"/>
    <lineage>
        <taxon>Bacteria</taxon>
        <taxon>Pseudomonadati</taxon>
        <taxon>Pseudomonadota</taxon>
        <taxon>Betaproteobacteria</taxon>
        <taxon>Burkholderiales</taxon>
        <taxon>Alcaligenaceae</taxon>
        <taxon>Derxia</taxon>
    </lineage>
</organism>
<evidence type="ECO:0000313" key="2">
    <source>
        <dbReference type="RefSeq" id="WP_028311608.1"/>
    </source>
</evidence>
<sequence length="446" mass="47676">MTTGLPVIPDRIQWHEGMLLAPQHFQQLQARVDGLAAWHLLAAAPLAWGVARCDIDPNLLATGLLRVLKLEAVLADGSAVWHDAADALDAPLELDLAGLHGDALDAGAVDVWLTLPAARSMRNPSAPARFRGVNAPPADDEVSDAEPADLPRLRPRLGLAAGAVPPALWQHLRLCTVVRDNGQLRITDELPPLLRLGADHPLRQRAWAVCRELRAKAAWLARQGQLPSSRLEDRLAMLEDRARLSALLAPLTALEAVLQTEPLHPHALWLALCAALGPLATLRPGAMPVMPPAWRHDAPREGFDLVLAALQDALAEVSQDYRLLPFGLAGGVFARAVEGGWLGKRLVVGLRGQPERDLAAWMESAVIGADSAWNSLRERRVLGAARARIEAAPELGLRGGGGYTLFEIDPAGAGLATGGTLRIANANEAGDARRPHEIVLFVKGAA</sequence>
<name>A0A8B6X414_9BURK</name>
<reference evidence="2" key="1">
    <citation type="journal article" date="2006" name="Science">
        <title>A virulence locus of Pseudomonas aeruginosa encodes a protein secretion apparatus.</title>
        <authorList>
            <person name="Mougous J.D."/>
            <person name="Cuff M.E."/>
            <person name="Raunser S."/>
            <person name="Shen A."/>
            <person name="Zhou M."/>
            <person name="Gifford C.A."/>
            <person name="Goodman A.L."/>
            <person name="Joachimiak G."/>
            <person name="Ordonez C.L."/>
            <person name="Lory S."/>
            <person name="Walz T."/>
            <person name="Joachimiak A."/>
            <person name="Mekalanos J.J."/>
        </authorList>
    </citation>
    <scope>NUCLEOTIDE SEQUENCE</scope>
</reference>
<dbReference type="Proteomes" id="UP000675920">
    <property type="component" value="Unplaced"/>
</dbReference>
<accession>A0A8B6X414</accession>
<protein>
    <submittedName>
        <fullName evidence="2">Type VI secretion system baseplate subunit TssK</fullName>
    </submittedName>
</protein>
<keyword evidence="1" id="KW-1185">Reference proteome</keyword>
<gene>
    <name evidence="2" type="primary">tssK</name>
</gene>
<reference evidence="2" key="2">
    <citation type="journal article" date="2007" name="Microbiology">
        <title>In vivo expression technology identifies a type VI secretion system locus in Burkholderia pseudomallei that is induced upon invasion of macrophages.</title>
        <authorList>
            <person name="Shalom G."/>
            <person name="Shaw J.G."/>
            <person name="Thomas M.S."/>
        </authorList>
    </citation>
    <scope>NUCLEOTIDE SEQUENCE</scope>
</reference>
<dbReference type="AlphaFoldDB" id="A0A8B6X414"/>
<proteinExistence type="predicted"/>
<dbReference type="OrthoDB" id="9775333at2"/>
<dbReference type="InterPro" id="IPR010263">
    <property type="entry name" value="T6SS_TssK"/>
</dbReference>
<dbReference type="PANTHER" id="PTHR35566:SF1">
    <property type="entry name" value="TYPE VI SECRETION SYSTEM BASEPLATE COMPONENT TSSK1"/>
    <property type="match status" value="1"/>
</dbReference>